<dbReference type="Proteomes" id="UP001596915">
    <property type="component" value="Unassembled WGS sequence"/>
</dbReference>
<evidence type="ECO:0000259" key="6">
    <source>
        <dbReference type="Pfam" id="PF14759"/>
    </source>
</evidence>
<dbReference type="InterPro" id="IPR023753">
    <property type="entry name" value="FAD/NAD-binding_dom"/>
</dbReference>
<dbReference type="InterPro" id="IPR016156">
    <property type="entry name" value="FAD/NAD-linked_Rdtase_dimer_sf"/>
</dbReference>
<feature type="domain" description="FAD/NAD(P)-binding" evidence="5">
    <location>
        <begin position="8"/>
        <end position="304"/>
    </location>
</feature>
<dbReference type="PANTHER" id="PTHR43557">
    <property type="entry name" value="APOPTOSIS-INDUCING FACTOR 1"/>
    <property type="match status" value="1"/>
</dbReference>
<evidence type="ECO:0000256" key="3">
    <source>
        <dbReference type="ARBA" id="ARBA00022827"/>
    </source>
</evidence>
<reference evidence="7" key="3">
    <citation type="submission" date="2024-09" db="EMBL/GenBank/DDBJ databases">
        <authorList>
            <person name="Sun Q."/>
            <person name="Mori K."/>
        </authorList>
    </citation>
    <scope>NUCLEOTIDE SEQUENCE</scope>
    <source>
        <strain evidence="7">JCM 12607</strain>
    </source>
</reference>
<dbReference type="InterPro" id="IPR036188">
    <property type="entry name" value="FAD/NAD-bd_sf"/>
</dbReference>
<keyword evidence="3" id="KW-0274">FAD</keyword>
<dbReference type="InterPro" id="IPR050446">
    <property type="entry name" value="FAD-oxidoreductase/Apoptosis"/>
</dbReference>
<dbReference type="EMBL" id="JBHTGL010000001">
    <property type="protein sequence ID" value="MFD0621471.1"/>
    <property type="molecule type" value="Genomic_DNA"/>
</dbReference>
<dbReference type="SUPFAM" id="SSF55424">
    <property type="entry name" value="FAD/NAD-linked reductases, dimerisation (C-terminal) domain"/>
    <property type="match status" value="1"/>
</dbReference>
<reference evidence="7" key="1">
    <citation type="journal article" date="2014" name="Int. J. Syst. Evol. Microbiol.">
        <title>Complete genome of a new Firmicutes species belonging to the dominant human colonic microbiota ('Ruminococcus bicirculans') reveals two chromosomes and a selective capacity to utilize plant glucans.</title>
        <authorList>
            <consortium name="NISC Comparative Sequencing Program"/>
            <person name="Wegmann U."/>
            <person name="Louis P."/>
            <person name="Goesmann A."/>
            <person name="Henrissat B."/>
            <person name="Duncan S.H."/>
            <person name="Flint H.J."/>
        </authorList>
    </citation>
    <scope>NUCLEOTIDE SEQUENCE</scope>
    <source>
        <strain evidence="7">JCM 12607</strain>
    </source>
</reference>
<protein>
    <submittedName>
        <fullName evidence="7">NAD(P)/FAD-dependent oxidoreductase</fullName>
    </submittedName>
</protein>
<evidence type="ECO:0000256" key="2">
    <source>
        <dbReference type="ARBA" id="ARBA00022630"/>
    </source>
</evidence>
<evidence type="ECO:0000256" key="4">
    <source>
        <dbReference type="ARBA" id="ARBA00023002"/>
    </source>
</evidence>
<dbReference type="PRINTS" id="PR00368">
    <property type="entry name" value="FADPNR"/>
</dbReference>
<dbReference type="PRINTS" id="PR00411">
    <property type="entry name" value="PNDRDTASEI"/>
</dbReference>
<keyword evidence="4" id="KW-0560">Oxidoreductase</keyword>
<comment type="cofactor">
    <cofactor evidence="1">
        <name>FAD</name>
        <dbReference type="ChEBI" id="CHEBI:57692"/>
    </cofactor>
</comment>
<dbReference type="EMBL" id="JBHTGL010000002">
    <property type="protein sequence ID" value="MFD0621597.1"/>
    <property type="molecule type" value="Genomic_DNA"/>
</dbReference>
<dbReference type="Gene3D" id="3.30.390.30">
    <property type="match status" value="1"/>
</dbReference>
<keyword evidence="2" id="KW-0285">Flavoprotein</keyword>
<reference evidence="9" key="2">
    <citation type="journal article" date="2019" name="Int. J. Syst. Evol. Microbiol.">
        <title>The Global Catalogue of Microorganisms (GCM) 10K type strain sequencing project: providing services to taxonomists for standard genome sequencing and annotation.</title>
        <authorList>
            <consortium name="The Broad Institute Genomics Platform"/>
            <consortium name="The Broad Institute Genome Sequencing Center for Infectious Disease"/>
            <person name="Wu L."/>
            <person name="Ma J."/>
        </authorList>
    </citation>
    <scope>NUCLEOTIDE SEQUENCE [LARGE SCALE GENOMIC DNA]</scope>
    <source>
        <strain evidence="9">JCM 12607</strain>
    </source>
</reference>
<evidence type="ECO:0000259" key="5">
    <source>
        <dbReference type="Pfam" id="PF07992"/>
    </source>
</evidence>
<evidence type="ECO:0000256" key="1">
    <source>
        <dbReference type="ARBA" id="ARBA00001974"/>
    </source>
</evidence>
<organism evidence="7 9">
    <name type="scientific">Streptomyces sanglieri</name>
    <dbReference type="NCBI Taxonomy" id="193460"/>
    <lineage>
        <taxon>Bacteria</taxon>
        <taxon>Bacillati</taxon>
        <taxon>Actinomycetota</taxon>
        <taxon>Actinomycetes</taxon>
        <taxon>Kitasatosporales</taxon>
        <taxon>Streptomycetaceae</taxon>
        <taxon>Streptomyces</taxon>
    </lineage>
</organism>
<evidence type="ECO:0000313" key="7">
    <source>
        <dbReference type="EMBL" id="MFD0621471.1"/>
    </source>
</evidence>
<keyword evidence="9" id="KW-1185">Reference proteome</keyword>
<gene>
    <name evidence="7" type="ORF">ACFQ2K_00265</name>
    <name evidence="8" type="ORF">ACFQ2K_01015</name>
</gene>
<dbReference type="InterPro" id="IPR028202">
    <property type="entry name" value="Reductase_C"/>
</dbReference>
<dbReference type="Pfam" id="PF14759">
    <property type="entry name" value="Reductase_C"/>
    <property type="match status" value="1"/>
</dbReference>
<sequence>MTGASPSRIAVVGASAAGLSVVEGLRRQGYSGLLTLIGEEAHLPYDRPPLSKQLLSGVWDTDRLRLRGADGIEALGLRLFLGSPAVALDTRDREVALADGSLVGYDSLVVATGTRARRLPGTDGVRGVHVLRTLEDAVALREDLAGKPHLVVVGGGFVGAEAAAVARGLGCDVTLVTDTAQPMGDALGDELGAMLRAVHAEHGVRIETGTLVDRVLTAGGRATGVRLADGRTIDAEAVLVGIGAQPNTEWLTGSGVSAGNGVTCDATLYAGSGVWAAGDVASWPHPLTGERMRIEHRTNAAEQGLAVARNVLAGPEQARPFETVPYVWSDQYDLKIQIWGRTGGADEVRIVEGSPAERKLVALYGKDGRVCAAVGVNMMRALRGYRSQVAEAAPLTARSAA</sequence>
<proteinExistence type="predicted"/>
<dbReference type="PANTHER" id="PTHR43557:SF2">
    <property type="entry name" value="RIESKE DOMAIN-CONTAINING PROTEIN-RELATED"/>
    <property type="match status" value="1"/>
</dbReference>
<comment type="caution">
    <text evidence="7">The sequence shown here is derived from an EMBL/GenBank/DDBJ whole genome shotgun (WGS) entry which is preliminary data.</text>
</comment>
<accession>A0ABW2WLS0</accession>
<dbReference type="Gene3D" id="3.50.50.60">
    <property type="entry name" value="FAD/NAD(P)-binding domain"/>
    <property type="match status" value="2"/>
</dbReference>
<feature type="domain" description="Reductase C-terminal" evidence="6">
    <location>
        <begin position="326"/>
        <end position="400"/>
    </location>
</feature>
<name>A0ABW2WLS0_9ACTN</name>
<dbReference type="Pfam" id="PF07992">
    <property type="entry name" value="Pyr_redox_2"/>
    <property type="match status" value="1"/>
</dbReference>
<evidence type="ECO:0000313" key="8">
    <source>
        <dbReference type="EMBL" id="MFD0621597.1"/>
    </source>
</evidence>
<dbReference type="SUPFAM" id="SSF51905">
    <property type="entry name" value="FAD/NAD(P)-binding domain"/>
    <property type="match status" value="2"/>
</dbReference>
<evidence type="ECO:0000313" key="9">
    <source>
        <dbReference type="Proteomes" id="UP001596915"/>
    </source>
</evidence>